<dbReference type="Proteomes" id="UP000518300">
    <property type="component" value="Unassembled WGS sequence"/>
</dbReference>
<dbReference type="InterPro" id="IPR011006">
    <property type="entry name" value="CheY-like_superfamily"/>
</dbReference>
<feature type="modified residue" description="4-aspartylphosphate" evidence="2">
    <location>
        <position position="51"/>
    </location>
</feature>
<dbReference type="PANTHER" id="PTHR44591:SF3">
    <property type="entry name" value="RESPONSE REGULATORY DOMAIN-CONTAINING PROTEIN"/>
    <property type="match status" value="1"/>
</dbReference>
<proteinExistence type="predicted"/>
<gene>
    <name evidence="5" type="ORF">HG543_19575</name>
</gene>
<dbReference type="EMBL" id="JABBJJ010000086">
    <property type="protein sequence ID" value="NMO17042.1"/>
    <property type="molecule type" value="Genomic_DNA"/>
</dbReference>
<keyword evidence="1 2" id="KW-0597">Phosphoprotein</keyword>
<reference evidence="5 6" key="1">
    <citation type="submission" date="2020-04" db="EMBL/GenBank/DDBJ databases">
        <title>Draft genome of Pyxidicoccus fallax type strain.</title>
        <authorList>
            <person name="Whitworth D.E."/>
        </authorList>
    </citation>
    <scope>NUCLEOTIDE SEQUENCE [LARGE SCALE GENOMIC DNA]</scope>
    <source>
        <strain evidence="5 6">DSM 14698</strain>
    </source>
</reference>
<protein>
    <submittedName>
        <fullName evidence="5">Response regulator</fullName>
    </submittedName>
</protein>
<dbReference type="InterPro" id="IPR001789">
    <property type="entry name" value="Sig_transdc_resp-reg_receiver"/>
</dbReference>
<accession>A0A848LFE2</accession>
<dbReference type="AlphaFoldDB" id="A0A848LFE2"/>
<evidence type="ECO:0000256" key="3">
    <source>
        <dbReference type="SAM" id="MobiDB-lite"/>
    </source>
</evidence>
<dbReference type="SUPFAM" id="SSF52172">
    <property type="entry name" value="CheY-like"/>
    <property type="match status" value="1"/>
</dbReference>
<organism evidence="5 6">
    <name type="scientific">Pyxidicoccus fallax</name>
    <dbReference type="NCBI Taxonomy" id="394095"/>
    <lineage>
        <taxon>Bacteria</taxon>
        <taxon>Pseudomonadati</taxon>
        <taxon>Myxococcota</taxon>
        <taxon>Myxococcia</taxon>
        <taxon>Myxococcales</taxon>
        <taxon>Cystobacterineae</taxon>
        <taxon>Myxococcaceae</taxon>
        <taxon>Pyxidicoccus</taxon>
    </lineage>
</organism>
<evidence type="ECO:0000256" key="1">
    <source>
        <dbReference type="ARBA" id="ARBA00022553"/>
    </source>
</evidence>
<dbReference type="PROSITE" id="PS50110">
    <property type="entry name" value="RESPONSE_REGULATORY"/>
    <property type="match status" value="1"/>
</dbReference>
<evidence type="ECO:0000256" key="2">
    <source>
        <dbReference type="PROSITE-ProRule" id="PRU00169"/>
    </source>
</evidence>
<dbReference type="Pfam" id="PF00072">
    <property type="entry name" value="Response_reg"/>
    <property type="match status" value="1"/>
</dbReference>
<sequence>MKRVLLVDDDPDILDSIAAVLELDYEVAVALNGAEALKQLDGGGFDAVVLDMMMPVLDGAGFMAALRERGLQVPVLLVSAGRDLAARCRVLGASDYLPKPFDMGELEQRLARIIQDNAHARRSTQPEMGGRAPSWSRPPRME</sequence>
<evidence type="ECO:0000313" key="5">
    <source>
        <dbReference type="EMBL" id="NMO17042.1"/>
    </source>
</evidence>
<feature type="domain" description="Response regulatory" evidence="4">
    <location>
        <begin position="3"/>
        <end position="114"/>
    </location>
</feature>
<name>A0A848LFE2_9BACT</name>
<dbReference type="SMART" id="SM00448">
    <property type="entry name" value="REC"/>
    <property type="match status" value="1"/>
</dbReference>
<evidence type="ECO:0000313" key="6">
    <source>
        <dbReference type="Proteomes" id="UP000518300"/>
    </source>
</evidence>
<dbReference type="PANTHER" id="PTHR44591">
    <property type="entry name" value="STRESS RESPONSE REGULATOR PROTEIN 1"/>
    <property type="match status" value="1"/>
</dbReference>
<dbReference type="InterPro" id="IPR050595">
    <property type="entry name" value="Bact_response_regulator"/>
</dbReference>
<dbReference type="GO" id="GO:0000160">
    <property type="term" value="P:phosphorelay signal transduction system"/>
    <property type="evidence" value="ECO:0007669"/>
    <property type="project" value="InterPro"/>
</dbReference>
<dbReference type="Gene3D" id="3.40.50.2300">
    <property type="match status" value="1"/>
</dbReference>
<comment type="caution">
    <text evidence="5">The sequence shown here is derived from an EMBL/GenBank/DDBJ whole genome shotgun (WGS) entry which is preliminary data.</text>
</comment>
<feature type="region of interest" description="Disordered" evidence="3">
    <location>
        <begin position="118"/>
        <end position="142"/>
    </location>
</feature>
<dbReference type="RefSeq" id="WP_169346324.1">
    <property type="nucleotide sequence ID" value="NZ_JABBJJ010000086.1"/>
</dbReference>
<keyword evidence="6" id="KW-1185">Reference proteome</keyword>
<evidence type="ECO:0000259" key="4">
    <source>
        <dbReference type="PROSITE" id="PS50110"/>
    </source>
</evidence>